<protein>
    <submittedName>
        <fullName evidence="1">Uncharacterized protein</fullName>
    </submittedName>
</protein>
<comment type="caution">
    <text evidence="1">The sequence shown here is derived from an EMBL/GenBank/DDBJ whole genome shotgun (WGS) entry which is preliminary data.</text>
</comment>
<dbReference type="GeneID" id="301103959"/>
<dbReference type="RefSeq" id="WP_176109482.1">
    <property type="nucleotide sequence ID" value="NZ_JAALDK010000001.1"/>
</dbReference>
<reference evidence="1 2" key="1">
    <citation type="submission" date="2020-02" db="EMBL/GenBank/DDBJ databases">
        <title>Paraburkholderia simonii sp. nov. and Paraburkholderia youngii sp. nov. Brazilian and Mexican Mimosa-associated rhizobia.</title>
        <authorList>
            <person name="Mavima L."/>
            <person name="Beukes C.W."/>
            <person name="Chan W.Y."/>
            <person name="Palmer M."/>
            <person name="De Meyer S.E."/>
            <person name="James E.K."/>
            <person name="Venter S.N."/>
            <person name="Steenkamp E.T."/>
        </authorList>
    </citation>
    <scope>NUCLEOTIDE SEQUENCE [LARGE SCALE GENOMIC DNA]</scope>
    <source>
        <strain evidence="1 2">JPY169</strain>
    </source>
</reference>
<organism evidence="1 2">
    <name type="scientific">Paraburkholderia youngii</name>
    <dbReference type="NCBI Taxonomy" id="2782701"/>
    <lineage>
        <taxon>Bacteria</taxon>
        <taxon>Pseudomonadati</taxon>
        <taxon>Pseudomonadota</taxon>
        <taxon>Betaproteobacteria</taxon>
        <taxon>Burkholderiales</taxon>
        <taxon>Burkholderiaceae</taxon>
        <taxon>Paraburkholderia</taxon>
    </lineage>
</organism>
<evidence type="ECO:0000313" key="2">
    <source>
        <dbReference type="Proteomes" id="UP000594380"/>
    </source>
</evidence>
<sequence length="140" mass="15887">MSYLGIGYGLHPGAKGCWGLVVDLGVVYRIPKTSYTLSSALSQASGPEMTKQIINTGLQQLRNKASPFRWYPTLQLGISYRFRRAAIGVRRSTINLQRTFHIPIAHKNARKKARHGYRFFWLFIEMKRYAMIAAGSAEHV</sequence>
<proteinExistence type="predicted"/>
<dbReference type="EMBL" id="JAALDK010000001">
    <property type="protein sequence ID" value="NUY03230.1"/>
    <property type="molecule type" value="Genomic_DNA"/>
</dbReference>
<accession>A0A7Y6N266</accession>
<evidence type="ECO:0000313" key="1">
    <source>
        <dbReference type="EMBL" id="NUY03230.1"/>
    </source>
</evidence>
<gene>
    <name evidence="1" type="ORF">G5S42_26800</name>
</gene>
<dbReference type="Gene3D" id="2.40.160.170">
    <property type="match status" value="1"/>
</dbReference>
<dbReference type="Proteomes" id="UP000594380">
    <property type="component" value="Unassembled WGS sequence"/>
</dbReference>
<dbReference type="AlphaFoldDB" id="A0A7Y6N266"/>
<name>A0A7Y6N266_9BURK</name>